<accession>A0A834TVL9</accession>
<gene>
    <name evidence="1" type="ORF">G2W53_019431</name>
</gene>
<protein>
    <submittedName>
        <fullName evidence="1">Uncharacterized protein</fullName>
    </submittedName>
</protein>
<name>A0A834TVL9_9FABA</name>
<keyword evidence="2" id="KW-1185">Reference proteome</keyword>
<reference evidence="1" key="1">
    <citation type="submission" date="2020-09" db="EMBL/GenBank/DDBJ databases">
        <title>Genome-Enabled Discovery of Anthraquinone Biosynthesis in Senna tora.</title>
        <authorList>
            <person name="Kang S.-H."/>
            <person name="Pandey R.P."/>
            <person name="Lee C.-M."/>
            <person name="Sim J.-S."/>
            <person name="Jeong J.-T."/>
            <person name="Choi B.-S."/>
            <person name="Jung M."/>
            <person name="Ginzburg D."/>
            <person name="Zhao K."/>
            <person name="Won S.Y."/>
            <person name="Oh T.-J."/>
            <person name="Yu Y."/>
            <person name="Kim N.-H."/>
            <person name="Lee O.R."/>
            <person name="Lee T.-H."/>
            <person name="Bashyal P."/>
            <person name="Kim T.-S."/>
            <person name="Lee W.-H."/>
            <person name="Kawkins C."/>
            <person name="Kim C.-K."/>
            <person name="Kim J.S."/>
            <person name="Ahn B.O."/>
            <person name="Rhee S.Y."/>
            <person name="Sohng J.K."/>
        </authorList>
    </citation>
    <scope>NUCLEOTIDE SEQUENCE</scope>
    <source>
        <tissue evidence="1">Leaf</tissue>
    </source>
</reference>
<dbReference type="EMBL" id="JAAIUW010000006">
    <property type="protein sequence ID" value="KAF7828267.1"/>
    <property type="molecule type" value="Genomic_DNA"/>
</dbReference>
<evidence type="ECO:0000313" key="1">
    <source>
        <dbReference type="EMBL" id="KAF7828267.1"/>
    </source>
</evidence>
<comment type="caution">
    <text evidence="1">The sequence shown here is derived from an EMBL/GenBank/DDBJ whole genome shotgun (WGS) entry which is preliminary data.</text>
</comment>
<sequence length="83" mass="9143">MADGASDPTTFNSEGWRWRSSNMAEVAQKLEQAMGKVVEHGASFSNQFRPHIMQQDRFGLKEGSSRRRILTVIAAAPPSCCSS</sequence>
<proteinExistence type="predicted"/>
<organism evidence="1 2">
    <name type="scientific">Senna tora</name>
    <dbReference type="NCBI Taxonomy" id="362788"/>
    <lineage>
        <taxon>Eukaryota</taxon>
        <taxon>Viridiplantae</taxon>
        <taxon>Streptophyta</taxon>
        <taxon>Embryophyta</taxon>
        <taxon>Tracheophyta</taxon>
        <taxon>Spermatophyta</taxon>
        <taxon>Magnoliopsida</taxon>
        <taxon>eudicotyledons</taxon>
        <taxon>Gunneridae</taxon>
        <taxon>Pentapetalae</taxon>
        <taxon>rosids</taxon>
        <taxon>fabids</taxon>
        <taxon>Fabales</taxon>
        <taxon>Fabaceae</taxon>
        <taxon>Caesalpinioideae</taxon>
        <taxon>Cassia clade</taxon>
        <taxon>Senna</taxon>
    </lineage>
</organism>
<evidence type="ECO:0000313" key="2">
    <source>
        <dbReference type="Proteomes" id="UP000634136"/>
    </source>
</evidence>
<dbReference type="Proteomes" id="UP000634136">
    <property type="component" value="Unassembled WGS sequence"/>
</dbReference>
<dbReference type="AlphaFoldDB" id="A0A834TVL9"/>